<name>A0A511ZFK8_9BACI</name>
<gene>
    <name evidence="1" type="ORF">OSO01_09200</name>
</gene>
<dbReference type="InterPro" id="IPR035911">
    <property type="entry name" value="MurE/MurF_N"/>
</dbReference>
<protein>
    <submittedName>
        <fullName evidence="1">Uncharacterized protein</fullName>
    </submittedName>
</protein>
<dbReference type="Proteomes" id="UP000321558">
    <property type="component" value="Unassembled WGS sequence"/>
</dbReference>
<comment type="caution">
    <text evidence="1">The sequence shown here is derived from an EMBL/GenBank/DDBJ whole genome shotgun (WGS) entry which is preliminary data.</text>
</comment>
<reference evidence="1 2" key="1">
    <citation type="submission" date="2019-07" db="EMBL/GenBank/DDBJ databases">
        <title>Whole genome shotgun sequence of Oceanobacillus sojae NBRC 105379.</title>
        <authorList>
            <person name="Hosoyama A."/>
            <person name="Uohara A."/>
            <person name="Ohji S."/>
            <person name="Ichikawa N."/>
        </authorList>
    </citation>
    <scope>NUCLEOTIDE SEQUENCE [LARGE SCALE GENOMIC DNA]</scope>
    <source>
        <strain evidence="1 2">NBRC 105379</strain>
    </source>
</reference>
<dbReference type="AlphaFoldDB" id="A0A511ZFK8"/>
<accession>A0A511ZFK8</accession>
<sequence length="59" mass="6517">MPGIKGFLADRHDYIEEAVSAGAAAIVVEKEVDNYPGVTKIWVKNARYAMAVMSAHFYD</sequence>
<dbReference type="Gene3D" id="3.40.1390.10">
    <property type="entry name" value="MurE/MurF, N-terminal domain"/>
    <property type="match status" value="1"/>
</dbReference>
<evidence type="ECO:0000313" key="2">
    <source>
        <dbReference type="Proteomes" id="UP000321558"/>
    </source>
</evidence>
<evidence type="ECO:0000313" key="1">
    <source>
        <dbReference type="EMBL" id="GEN86181.1"/>
    </source>
</evidence>
<proteinExistence type="predicted"/>
<organism evidence="1 2">
    <name type="scientific">Oceanobacillus sojae</name>
    <dbReference type="NCBI Taxonomy" id="582851"/>
    <lineage>
        <taxon>Bacteria</taxon>
        <taxon>Bacillati</taxon>
        <taxon>Bacillota</taxon>
        <taxon>Bacilli</taxon>
        <taxon>Bacillales</taxon>
        <taxon>Bacillaceae</taxon>
        <taxon>Oceanobacillus</taxon>
    </lineage>
</organism>
<dbReference type="EMBL" id="BJYM01000003">
    <property type="protein sequence ID" value="GEN86181.1"/>
    <property type="molecule type" value="Genomic_DNA"/>
</dbReference>
<keyword evidence="2" id="KW-1185">Reference proteome</keyword>
<dbReference type="SUPFAM" id="SSF63418">
    <property type="entry name" value="MurE/MurF N-terminal domain"/>
    <property type="match status" value="1"/>
</dbReference>